<dbReference type="NCBIfam" id="TIGR00726">
    <property type="entry name" value="peptidoglycan editing factor PgeF"/>
    <property type="match status" value="1"/>
</dbReference>
<dbReference type="EMBL" id="PCTA01000033">
    <property type="protein sequence ID" value="PIP61225.1"/>
    <property type="molecule type" value="Genomic_DNA"/>
</dbReference>
<dbReference type="PANTHER" id="PTHR30616">
    <property type="entry name" value="UNCHARACTERIZED PROTEIN YFIH"/>
    <property type="match status" value="1"/>
</dbReference>
<dbReference type="GO" id="GO:0016787">
    <property type="term" value="F:hydrolase activity"/>
    <property type="evidence" value="ECO:0007669"/>
    <property type="project" value="UniProtKB-KW"/>
</dbReference>
<evidence type="ECO:0000313" key="12">
    <source>
        <dbReference type="Proteomes" id="UP000231246"/>
    </source>
</evidence>
<reference evidence="11 12" key="1">
    <citation type="submission" date="2017-09" db="EMBL/GenBank/DDBJ databases">
        <title>Depth-based differentiation of microbial function through sediment-hosted aquifers and enrichment of novel symbionts in the deep terrestrial subsurface.</title>
        <authorList>
            <person name="Probst A.J."/>
            <person name="Ladd B."/>
            <person name="Jarett J.K."/>
            <person name="Geller-Mcgrath D.E."/>
            <person name="Sieber C.M."/>
            <person name="Emerson J.B."/>
            <person name="Anantharaman K."/>
            <person name="Thomas B.C."/>
            <person name="Malmstrom R."/>
            <person name="Stieglmeier M."/>
            <person name="Klingl A."/>
            <person name="Woyke T."/>
            <person name="Ryan C.M."/>
            <person name="Banfield J.F."/>
        </authorList>
    </citation>
    <scope>NUCLEOTIDE SEQUENCE [LARGE SCALE GENOMIC DNA]</scope>
    <source>
        <strain evidence="11">CG22_combo_CG10-13_8_21_14_all_38_20</strain>
    </source>
</reference>
<comment type="similarity">
    <text evidence="2 10">Belongs to the purine nucleoside phosphorylase YfiH/LACC1 family.</text>
</comment>
<dbReference type="Pfam" id="PF02578">
    <property type="entry name" value="Cu-oxidase_4"/>
    <property type="match status" value="1"/>
</dbReference>
<protein>
    <recommendedName>
        <fullName evidence="10">Purine nucleoside phosphorylase</fullName>
    </recommendedName>
</protein>
<evidence type="ECO:0000256" key="10">
    <source>
        <dbReference type="RuleBase" id="RU361274"/>
    </source>
</evidence>
<comment type="catalytic activity">
    <reaction evidence="1">
        <text>inosine + phosphate = alpha-D-ribose 1-phosphate + hypoxanthine</text>
        <dbReference type="Rhea" id="RHEA:27646"/>
        <dbReference type="ChEBI" id="CHEBI:17368"/>
        <dbReference type="ChEBI" id="CHEBI:17596"/>
        <dbReference type="ChEBI" id="CHEBI:43474"/>
        <dbReference type="ChEBI" id="CHEBI:57720"/>
        <dbReference type="EC" id="2.4.2.1"/>
    </reaction>
    <physiologicalReaction direction="left-to-right" evidence="1">
        <dbReference type="Rhea" id="RHEA:27647"/>
    </physiologicalReaction>
</comment>
<dbReference type="Gene3D" id="3.60.140.10">
    <property type="entry name" value="CNF1/YfiH-like putative cysteine hydrolases"/>
    <property type="match status" value="1"/>
</dbReference>
<evidence type="ECO:0000256" key="4">
    <source>
        <dbReference type="ARBA" id="ARBA00022723"/>
    </source>
</evidence>
<dbReference type="AlphaFoldDB" id="A0A2H0BU55"/>
<evidence type="ECO:0000256" key="1">
    <source>
        <dbReference type="ARBA" id="ARBA00000553"/>
    </source>
</evidence>
<evidence type="ECO:0000256" key="3">
    <source>
        <dbReference type="ARBA" id="ARBA00022679"/>
    </source>
</evidence>
<dbReference type="GO" id="GO:0017061">
    <property type="term" value="F:S-methyl-5-thioadenosine phosphorylase activity"/>
    <property type="evidence" value="ECO:0007669"/>
    <property type="project" value="UniProtKB-EC"/>
</dbReference>
<dbReference type="InterPro" id="IPR011324">
    <property type="entry name" value="Cytotoxic_necrot_fac-like_cat"/>
</dbReference>
<accession>A0A2H0BU55</accession>
<keyword evidence="4" id="KW-0479">Metal-binding</keyword>
<keyword evidence="5" id="KW-0378">Hydrolase</keyword>
<proteinExistence type="inferred from homology"/>
<organism evidence="11 12">
    <name type="scientific">Candidatus Roizmanbacteria bacterium CG22_combo_CG10-13_8_21_14_all_38_20</name>
    <dbReference type="NCBI Taxonomy" id="1974862"/>
    <lineage>
        <taxon>Bacteria</taxon>
        <taxon>Candidatus Roizmaniibacteriota</taxon>
    </lineage>
</organism>
<comment type="catalytic activity">
    <reaction evidence="8">
        <text>adenosine + phosphate = alpha-D-ribose 1-phosphate + adenine</text>
        <dbReference type="Rhea" id="RHEA:27642"/>
        <dbReference type="ChEBI" id="CHEBI:16335"/>
        <dbReference type="ChEBI" id="CHEBI:16708"/>
        <dbReference type="ChEBI" id="CHEBI:43474"/>
        <dbReference type="ChEBI" id="CHEBI:57720"/>
        <dbReference type="EC" id="2.4.2.1"/>
    </reaction>
    <physiologicalReaction direction="left-to-right" evidence="8">
        <dbReference type="Rhea" id="RHEA:27643"/>
    </physiologicalReaction>
</comment>
<evidence type="ECO:0000256" key="5">
    <source>
        <dbReference type="ARBA" id="ARBA00022801"/>
    </source>
</evidence>
<evidence type="ECO:0000256" key="9">
    <source>
        <dbReference type="ARBA" id="ARBA00049893"/>
    </source>
</evidence>
<dbReference type="SUPFAM" id="SSF64438">
    <property type="entry name" value="CNF1/YfiH-like putative cysteine hydrolases"/>
    <property type="match status" value="1"/>
</dbReference>
<comment type="caution">
    <text evidence="11">The sequence shown here is derived from an EMBL/GenBank/DDBJ whole genome shotgun (WGS) entry which is preliminary data.</text>
</comment>
<evidence type="ECO:0000256" key="7">
    <source>
        <dbReference type="ARBA" id="ARBA00047989"/>
    </source>
</evidence>
<evidence type="ECO:0000256" key="8">
    <source>
        <dbReference type="ARBA" id="ARBA00048968"/>
    </source>
</evidence>
<keyword evidence="6" id="KW-0862">Zinc</keyword>
<gene>
    <name evidence="11" type="ORF">COW99_05570</name>
</gene>
<dbReference type="GO" id="GO:0005507">
    <property type="term" value="F:copper ion binding"/>
    <property type="evidence" value="ECO:0007669"/>
    <property type="project" value="TreeGrafter"/>
</dbReference>
<name>A0A2H0BU55_9BACT</name>
<dbReference type="InterPro" id="IPR003730">
    <property type="entry name" value="Cu_polyphenol_OxRdtase"/>
</dbReference>
<evidence type="ECO:0000313" key="11">
    <source>
        <dbReference type="EMBL" id="PIP61225.1"/>
    </source>
</evidence>
<comment type="catalytic activity">
    <reaction evidence="9">
        <text>S-methyl-5'-thioadenosine + phosphate = 5-(methylsulfanyl)-alpha-D-ribose 1-phosphate + adenine</text>
        <dbReference type="Rhea" id="RHEA:11852"/>
        <dbReference type="ChEBI" id="CHEBI:16708"/>
        <dbReference type="ChEBI" id="CHEBI:17509"/>
        <dbReference type="ChEBI" id="CHEBI:43474"/>
        <dbReference type="ChEBI" id="CHEBI:58533"/>
        <dbReference type="EC" id="2.4.2.28"/>
    </reaction>
    <physiologicalReaction direction="left-to-right" evidence="9">
        <dbReference type="Rhea" id="RHEA:11853"/>
    </physiologicalReaction>
</comment>
<dbReference type="CDD" id="cd16833">
    <property type="entry name" value="YfiH"/>
    <property type="match status" value="1"/>
</dbReference>
<dbReference type="InterPro" id="IPR038371">
    <property type="entry name" value="Cu_polyphenol_OxRdtase_sf"/>
</dbReference>
<dbReference type="PANTHER" id="PTHR30616:SF2">
    <property type="entry name" value="PURINE NUCLEOSIDE PHOSPHORYLASE LACC1"/>
    <property type="match status" value="1"/>
</dbReference>
<evidence type="ECO:0000256" key="6">
    <source>
        <dbReference type="ARBA" id="ARBA00022833"/>
    </source>
</evidence>
<evidence type="ECO:0000256" key="2">
    <source>
        <dbReference type="ARBA" id="ARBA00007353"/>
    </source>
</evidence>
<sequence>MFKFDNLGKYPEIAHFVTNREFGEVTLEGGQEKLAKEQNIEAKQVVVIQQVHGNGVIEAKIGNLQEGDALVTNKTGLCLAVRVADCVPMLLFDPTKKIVGAIHAGWRGSAKQIAFNTLKYMQNRHMVNPGDVIVGIGPSIGPCCFEVKEDVASQFEDKYKTAGTIDLWKANYDQLLMGGVKKKNIEVANICTKCNLDKYFSYRATGDASSFACGIMLL</sequence>
<dbReference type="Proteomes" id="UP000231246">
    <property type="component" value="Unassembled WGS sequence"/>
</dbReference>
<comment type="catalytic activity">
    <reaction evidence="7">
        <text>adenosine + H2O + H(+) = inosine + NH4(+)</text>
        <dbReference type="Rhea" id="RHEA:24408"/>
        <dbReference type="ChEBI" id="CHEBI:15377"/>
        <dbReference type="ChEBI" id="CHEBI:15378"/>
        <dbReference type="ChEBI" id="CHEBI:16335"/>
        <dbReference type="ChEBI" id="CHEBI:17596"/>
        <dbReference type="ChEBI" id="CHEBI:28938"/>
        <dbReference type="EC" id="3.5.4.4"/>
    </reaction>
    <physiologicalReaction direction="left-to-right" evidence="7">
        <dbReference type="Rhea" id="RHEA:24409"/>
    </physiologicalReaction>
</comment>
<keyword evidence="3" id="KW-0808">Transferase</keyword>